<sequence>MNDGYHSLYRNEDFEMDDSVIAMFDVSKYRIKDVQTIILHELHGVIIEARTTKQLMNEIYRINGLGFFMSKSLAKIFRVTRYIPFTHAYLVYMPVNGNSRQNTDWIAPHLVKRAEVIDKILHVVTVGGDYFQVDFTKGNFEKRMHDVSLLNESSFLLMEALIKIGNCNVTKPQELGLFRTYEKCECDKHLEMRTKSQDINFMVLAMTEHLLLNLGIEMIEKIELVKYYSHHLARLKRIY</sequence>
<dbReference type="RefSeq" id="WP_057867899.1">
    <property type="nucleotide sequence ID" value="NZ_BJZM01000052.1"/>
</dbReference>
<name>A0AB34AF12_9LACO</name>
<evidence type="ECO:0000313" key="2">
    <source>
        <dbReference type="Proteomes" id="UP000321618"/>
    </source>
</evidence>
<protein>
    <recommendedName>
        <fullName evidence="3">Competence protein</fullName>
    </recommendedName>
</protein>
<evidence type="ECO:0008006" key="3">
    <source>
        <dbReference type="Google" id="ProtNLM"/>
    </source>
</evidence>
<comment type="caution">
    <text evidence="1">The sequence shown here is derived from an EMBL/GenBank/DDBJ whole genome shotgun (WGS) entry which is preliminary data.</text>
</comment>
<organism evidence="1 2">
    <name type="scientific">Companilactobacillus crustorum</name>
    <dbReference type="NCBI Taxonomy" id="392416"/>
    <lineage>
        <taxon>Bacteria</taxon>
        <taxon>Bacillati</taxon>
        <taxon>Bacillota</taxon>
        <taxon>Bacilli</taxon>
        <taxon>Lactobacillales</taxon>
        <taxon>Lactobacillaceae</taxon>
        <taxon>Companilactobacillus</taxon>
    </lineage>
</organism>
<reference evidence="1 2" key="1">
    <citation type="submission" date="2019-07" db="EMBL/GenBank/DDBJ databases">
        <title>Whole genome shotgun sequence of Lactobacillus crustorum NBRC 107159.</title>
        <authorList>
            <person name="Hosoyama A."/>
            <person name="Uohara A."/>
            <person name="Ohji S."/>
            <person name="Ichikawa N."/>
        </authorList>
    </citation>
    <scope>NUCLEOTIDE SEQUENCE [LARGE SCALE GENOMIC DNA]</scope>
    <source>
        <strain evidence="1 2">NBRC 107159</strain>
    </source>
</reference>
<proteinExistence type="predicted"/>
<accession>A0AB34AF12</accession>
<dbReference type="Proteomes" id="UP000321618">
    <property type="component" value="Unassembled WGS sequence"/>
</dbReference>
<dbReference type="AlphaFoldDB" id="A0AB34AF12"/>
<evidence type="ECO:0000313" key="1">
    <source>
        <dbReference type="EMBL" id="GEO77397.1"/>
    </source>
</evidence>
<gene>
    <name evidence="1" type="ORF">LCR01_18400</name>
</gene>
<dbReference type="EMBL" id="BJZM01000052">
    <property type="protein sequence ID" value="GEO77397.1"/>
    <property type="molecule type" value="Genomic_DNA"/>
</dbReference>